<protein>
    <submittedName>
        <fullName evidence="1">Uncharacterized protein</fullName>
    </submittedName>
</protein>
<evidence type="ECO:0000313" key="2">
    <source>
        <dbReference type="Proteomes" id="UP000193685"/>
    </source>
</evidence>
<proteinExistence type="predicted"/>
<reference evidence="1 2" key="1">
    <citation type="submission" date="2016-07" db="EMBL/GenBank/DDBJ databases">
        <title>Pervasive Adenine N6-methylation of Active Genes in Fungi.</title>
        <authorList>
            <consortium name="DOE Joint Genome Institute"/>
            <person name="Mondo S.J."/>
            <person name="Dannebaum R.O."/>
            <person name="Kuo R.C."/>
            <person name="Labutti K."/>
            <person name="Haridas S."/>
            <person name="Kuo A."/>
            <person name="Salamov A."/>
            <person name="Ahrendt S.R."/>
            <person name="Lipzen A."/>
            <person name="Sullivan W."/>
            <person name="Andreopoulos W.B."/>
            <person name="Clum A."/>
            <person name="Lindquist E."/>
            <person name="Daum C."/>
            <person name="Ramamoorthy G.K."/>
            <person name="Gryganskyi A."/>
            <person name="Culley D."/>
            <person name="Magnuson J.K."/>
            <person name="James T.Y."/>
            <person name="O'Malley M.A."/>
            <person name="Stajich J.E."/>
            <person name="Spatafora J.W."/>
            <person name="Visel A."/>
            <person name="Grigoriev I.V."/>
        </authorList>
    </citation>
    <scope>NUCLEOTIDE SEQUENCE [LARGE SCALE GENOMIC DNA]</scope>
    <source>
        <strain evidence="1 2">12-1054</strain>
    </source>
</reference>
<dbReference type="RefSeq" id="XP_040721898.1">
    <property type="nucleotide sequence ID" value="XM_040870270.1"/>
</dbReference>
<dbReference type="Proteomes" id="UP000193685">
    <property type="component" value="Unassembled WGS sequence"/>
</dbReference>
<dbReference type="AlphaFoldDB" id="A0A1Y2EQL8"/>
<organism evidence="1 2">
    <name type="scientific">Protomyces lactucae-debilis</name>
    <dbReference type="NCBI Taxonomy" id="2754530"/>
    <lineage>
        <taxon>Eukaryota</taxon>
        <taxon>Fungi</taxon>
        <taxon>Dikarya</taxon>
        <taxon>Ascomycota</taxon>
        <taxon>Taphrinomycotina</taxon>
        <taxon>Taphrinomycetes</taxon>
        <taxon>Taphrinales</taxon>
        <taxon>Protomycetaceae</taxon>
        <taxon>Protomyces</taxon>
    </lineage>
</organism>
<gene>
    <name evidence="1" type="ORF">BCR37DRAFT_384609</name>
</gene>
<keyword evidence="2" id="KW-1185">Reference proteome</keyword>
<accession>A0A1Y2EQL8</accession>
<name>A0A1Y2EQL8_PROLT</name>
<dbReference type="GeneID" id="63786869"/>
<evidence type="ECO:0000313" key="1">
    <source>
        <dbReference type="EMBL" id="ORY73893.1"/>
    </source>
</evidence>
<comment type="caution">
    <text evidence="1">The sequence shown here is derived from an EMBL/GenBank/DDBJ whole genome shotgun (WGS) entry which is preliminary data.</text>
</comment>
<dbReference type="EMBL" id="MCFI01000032">
    <property type="protein sequence ID" value="ORY73893.1"/>
    <property type="molecule type" value="Genomic_DNA"/>
</dbReference>
<sequence length="738" mass="82839">MQCTRQLRRLSVRLSCLGNIAKKRPYSFAKEIESVLAAFNVDTGTPISSPASSAALASFHKKVINTRVPTGELANEYRSFQRHSTIRALPLLTCKLFLRRLLADLQVRLAVQVLLAYDLNDSVNLVTDVLHGLQIYEQRTFLVMLFSELRRLSQHGIAKQICAATGYSPSAMSQLTDQHEQVADIETFQVLSKRLFGTSTLDGWTVLVLCKQLLQSELLAEAESLVTRHPQAHHAVRFLVERLPRPRAAALFVSLAEEADYDLHTWRVALGACDEHQLQSLAESAKSLDIKLLVAESTARHTNTLPISYTMATTLSLISSETKALGSLFASWLHTSPATIAHNPHEAAMQAILRNLADEDTQHLSDLLLGFAEAIQQHSTASLYAVLRLVEDMPYDLPFHVEHKLTRHVLNKPADEAALYFALRKTSKRAMHAVVNHHLRAHRLGAEDGQFFGSLLLLSKRLGIEASALQSVFDLCIMQLIEVRPPTLALSLLRTCEALEISPALDSIAKLMRVLTRNRYYDIVLHLLTMSMPNSGTALTKALKVQRNIFARFILHTASKDATVSMRALREMRRKGFVPSAFLLQSMALRLASHRYIPGSSVPCSSSVLFRYISRIIRLAGTLGYKSGGNRGFASSLVRLVLLRQGLGASKERIKYTLGRSRKSLQQQDFEELMRILRQWRALTEHSAGSTNMAAKERLARQRPRELRHLLARVDGRRRRIFGTSKRRRRMLKRPGSL</sequence>